<dbReference type="InterPro" id="IPR006426">
    <property type="entry name" value="Asn_synth_AEB"/>
</dbReference>
<dbReference type="PANTHER" id="PTHR43284">
    <property type="entry name" value="ASPARAGINE SYNTHETASE (GLUTAMINE-HYDROLYZING)"/>
    <property type="match status" value="1"/>
</dbReference>
<dbReference type="PANTHER" id="PTHR43284:SF1">
    <property type="entry name" value="ASPARAGINE SYNTHETASE"/>
    <property type="match status" value="1"/>
</dbReference>
<evidence type="ECO:0000256" key="6">
    <source>
        <dbReference type="ARBA" id="ARBA00022888"/>
    </source>
</evidence>
<keyword evidence="5" id="KW-0067">ATP-binding</keyword>
<dbReference type="EMBL" id="JBHTBY010000017">
    <property type="protein sequence ID" value="MFC7322737.1"/>
    <property type="molecule type" value="Genomic_DNA"/>
</dbReference>
<dbReference type="SUPFAM" id="SSF52402">
    <property type="entry name" value="Adenine nucleotide alpha hydrolases-like"/>
    <property type="match status" value="1"/>
</dbReference>
<keyword evidence="6" id="KW-0061">Asparagine biosynthesis</keyword>
<evidence type="ECO:0000256" key="1">
    <source>
        <dbReference type="ARBA" id="ARBA00005187"/>
    </source>
</evidence>
<dbReference type="Gene3D" id="3.60.20.10">
    <property type="entry name" value="Glutamine Phosphoribosylpyrophosphate, subunit 1, domain 1"/>
    <property type="match status" value="1"/>
</dbReference>
<dbReference type="InterPro" id="IPR017932">
    <property type="entry name" value="GATase_2_dom"/>
</dbReference>
<comment type="caution">
    <text evidence="9">The sequence shown here is derived from an EMBL/GenBank/DDBJ whole genome shotgun (WGS) entry which is preliminary data.</text>
</comment>
<dbReference type="SUPFAM" id="SSF56235">
    <property type="entry name" value="N-terminal nucleophile aminohydrolases (Ntn hydrolases)"/>
    <property type="match status" value="1"/>
</dbReference>
<evidence type="ECO:0000313" key="10">
    <source>
        <dbReference type="Proteomes" id="UP001596494"/>
    </source>
</evidence>
<keyword evidence="6" id="KW-0028">Amino-acid biosynthesis</keyword>
<keyword evidence="10" id="KW-1185">Reference proteome</keyword>
<comment type="pathway">
    <text evidence="1">Amino-acid biosynthesis; L-asparagine biosynthesis; L-asparagine from L-aspartate (L-Gln route): step 1/1.</text>
</comment>
<dbReference type="Pfam" id="PF00733">
    <property type="entry name" value="Asn_synthase"/>
    <property type="match status" value="1"/>
</dbReference>
<keyword evidence="4" id="KW-0547">Nucleotide-binding</keyword>
<dbReference type="InterPro" id="IPR014729">
    <property type="entry name" value="Rossmann-like_a/b/a_fold"/>
</dbReference>
<evidence type="ECO:0000259" key="8">
    <source>
        <dbReference type="PROSITE" id="PS51278"/>
    </source>
</evidence>
<feature type="domain" description="Glutamine amidotransferase type-2" evidence="8">
    <location>
        <begin position="2"/>
        <end position="217"/>
    </location>
</feature>
<dbReference type="PROSITE" id="PS51278">
    <property type="entry name" value="GATASE_TYPE_2"/>
    <property type="match status" value="1"/>
</dbReference>
<evidence type="ECO:0000256" key="7">
    <source>
        <dbReference type="ARBA" id="ARBA00048741"/>
    </source>
</evidence>
<sequence length="653" mass="75644">MSAISGIINFDSQKVSINYMNKLMGSYKKYQTDSVQKWTNHHVFLCCHNQWITPESVNETLPYYDYERKLSITADAIIDNRAELLAKLDISQEEGKFITDSQLILLAYYKWEEDVVTQLIGDFSFMIWDGKKQKLFGARDFSGARTLYFYTDLSRFAFSTTMEPLFSLPYINKNINEEWLAEFLAIPTMVEALDMSSTVYQSINQVPPSYSVSIQNGKVSLSKYEAIGKVEPLKLKSTEEYIEAFHEVFNRAVNERIRTYGEVGSHLSGGLDSGTVVSFAAKELKNQGKKLHTFSYIPETTFEDWTPKYYMPNEKPLIKETMDHVGNIDSNFLSFEGRNPLSEVDGFLDLMEMPYKFFENTFWLKGINEEAHTQNIKVLLNGARGNHSISWGSWQLNMEYYTSLFMKLKWKKLNKELNDYTRIYKTGKSNVLPILTKRAFSNTNNSVGSGNLLSQLIHPDLAKKTNVYDRLLAFGMDNNSGSNKDLTEYRRDYYEKGYVWNKSGVAETNLSLRYGLWNRDPTNDINVIKFCLSVPDELYVKKGMERYFIREATKNILPENVRLNYHSRGLQGADTIHRMKRNWKEFLEEVQKVSDDSELSNLLNLAELKKSLNRLGTNPRPEMIFEEDFKLLTRGLIVSRFIKNMSRKEVNAQ</sequence>
<dbReference type="Gene3D" id="3.40.50.620">
    <property type="entry name" value="HUPs"/>
    <property type="match status" value="2"/>
</dbReference>
<organism evidence="9 10">
    <name type="scientific">Halobacillus campisalis</name>
    <dbReference type="NCBI Taxonomy" id="435909"/>
    <lineage>
        <taxon>Bacteria</taxon>
        <taxon>Bacillati</taxon>
        <taxon>Bacillota</taxon>
        <taxon>Bacilli</taxon>
        <taxon>Bacillales</taxon>
        <taxon>Bacillaceae</taxon>
        <taxon>Halobacillus</taxon>
    </lineage>
</organism>
<accession>A0ABW2KAA7</accession>
<gene>
    <name evidence="9" type="ORF">ACFQMN_17880</name>
</gene>
<evidence type="ECO:0000256" key="2">
    <source>
        <dbReference type="ARBA" id="ARBA00005752"/>
    </source>
</evidence>
<dbReference type="InterPro" id="IPR001962">
    <property type="entry name" value="Asn_synthase"/>
</dbReference>
<protein>
    <recommendedName>
        <fullName evidence="3">asparagine synthase (glutamine-hydrolyzing)</fullName>
        <ecNumber evidence="3">6.3.5.4</ecNumber>
    </recommendedName>
</protein>
<dbReference type="InterPro" id="IPR051786">
    <property type="entry name" value="ASN_synthetase/amidase"/>
</dbReference>
<reference evidence="10" key="1">
    <citation type="journal article" date="2019" name="Int. J. Syst. Evol. Microbiol.">
        <title>The Global Catalogue of Microorganisms (GCM) 10K type strain sequencing project: providing services to taxonomists for standard genome sequencing and annotation.</title>
        <authorList>
            <consortium name="The Broad Institute Genomics Platform"/>
            <consortium name="The Broad Institute Genome Sequencing Center for Infectious Disease"/>
            <person name="Wu L."/>
            <person name="Ma J."/>
        </authorList>
    </citation>
    <scope>NUCLEOTIDE SEQUENCE [LARGE SCALE GENOMIC DNA]</scope>
    <source>
        <strain evidence="10">CCUG 73951</strain>
    </source>
</reference>
<dbReference type="RefSeq" id="WP_289215102.1">
    <property type="nucleotide sequence ID" value="NZ_JAPVRC010000002.1"/>
</dbReference>
<dbReference type="Proteomes" id="UP001596494">
    <property type="component" value="Unassembled WGS sequence"/>
</dbReference>
<proteinExistence type="inferred from homology"/>
<dbReference type="PIRSF" id="PIRSF001589">
    <property type="entry name" value="Asn_synthetase_glu-h"/>
    <property type="match status" value="1"/>
</dbReference>
<evidence type="ECO:0000313" key="9">
    <source>
        <dbReference type="EMBL" id="MFC7322737.1"/>
    </source>
</evidence>
<comment type="catalytic activity">
    <reaction evidence="7">
        <text>L-aspartate + L-glutamine + ATP + H2O = L-asparagine + L-glutamate + AMP + diphosphate + H(+)</text>
        <dbReference type="Rhea" id="RHEA:12228"/>
        <dbReference type="ChEBI" id="CHEBI:15377"/>
        <dbReference type="ChEBI" id="CHEBI:15378"/>
        <dbReference type="ChEBI" id="CHEBI:29985"/>
        <dbReference type="ChEBI" id="CHEBI:29991"/>
        <dbReference type="ChEBI" id="CHEBI:30616"/>
        <dbReference type="ChEBI" id="CHEBI:33019"/>
        <dbReference type="ChEBI" id="CHEBI:58048"/>
        <dbReference type="ChEBI" id="CHEBI:58359"/>
        <dbReference type="ChEBI" id="CHEBI:456215"/>
        <dbReference type="EC" id="6.3.5.4"/>
    </reaction>
</comment>
<dbReference type="EC" id="6.3.5.4" evidence="3"/>
<comment type="similarity">
    <text evidence="2">Belongs to the asparagine synthetase family.</text>
</comment>
<dbReference type="Pfam" id="PF13537">
    <property type="entry name" value="GATase_7"/>
    <property type="match status" value="1"/>
</dbReference>
<evidence type="ECO:0000256" key="4">
    <source>
        <dbReference type="ARBA" id="ARBA00022741"/>
    </source>
</evidence>
<name>A0ABW2KAA7_9BACI</name>
<dbReference type="InterPro" id="IPR029055">
    <property type="entry name" value="Ntn_hydrolases_N"/>
</dbReference>
<evidence type="ECO:0000256" key="5">
    <source>
        <dbReference type="ARBA" id="ARBA00022840"/>
    </source>
</evidence>
<evidence type="ECO:0000256" key="3">
    <source>
        <dbReference type="ARBA" id="ARBA00012737"/>
    </source>
</evidence>